<dbReference type="AlphaFoldDB" id="E1ZL42"/>
<gene>
    <name evidence="4" type="ORF">CHLNCDRAFT_136809</name>
</gene>
<dbReference type="GO" id="GO:0003700">
    <property type="term" value="F:DNA-binding transcription factor activity"/>
    <property type="evidence" value="ECO:0007669"/>
    <property type="project" value="InterPro"/>
</dbReference>
<dbReference type="CDD" id="cd14686">
    <property type="entry name" value="bZIP"/>
    <property type="match status" value="1"/>
</dbReference>
<organism evidence="5">
    <name type="scientific">Chlorella variabilis</name>
    <name type="common">Green alga</name>
    <dbReference type="NCBI Taxonomy" id="554065"/>
    <lineage>
        <taxon>Eukaryota</taxon>
        <taxon>Viridiplantae</taxon>
        <taxon>Chlorophyta</taxon>
        <taxon>core chlorophytes</taxon>
        <taxon>Trebouxiophyceae</taxon>
        <taxon>Chlorellales</taxon>
        <taxon>Chlorellaceae</taxon>
        <taxon>Chlorella clade</taxon>
        <taxon>Chlorella</taxon>
    </lineage>
</organism>
<feature type="region of interest" description="Disordered" evidence="2">
    <location>
        <begin position="214"/>
        <end position="255"/>
    </location>
</feature>
<feature type="compositionally biased region" description="Low complexity" evidence="2">
    <location>
        <begin position="541"/>
        <end position="550"/>
    </location>
</feature>
<evidence type="ECO:0000313" key="5">
    <source>
        <dbReference type="Proteomes" id="UP000008141"/>
    </source>
</evidence>
<proteinExistence type="predicted"/>
<evidence type="ECO:0000256" key="1">
    <source>
        <dbReference type="SAM" id="Coils"/>
    </source>
</evidence>
<evidence type="ECO:0000256" key="2">
    <source>
        <dbReference type="SAM" id="MobiDB-lite"/>
    </source>
</evidence>
<dbReference type="EMBL" id="GL433851">
    <property type="protein sequence ID" value="EFN53496.1"/>
    <property type="molecule type" value="Genomic_DNA"/>
</dbReference>
<keyword evidence="5" id="KW-1185">Reference proteome</keyword>
<protein>
    <recommendedName>
        <fullName evidence="3">BZIP domain-containing protein</fullName>
    </recommendedName>
</protein>
<evidence type="ECO:0000313" key="4">
    <source>
        <dbReference type="EMBL" id="EFN53496.1"/>
    </source>
</evidence>
<dbReference type="PROSITE" id="PS00036">
    <property type="entry name" value="BZIP_BASIC"/>
    <property type="match status" value="1"/>
</dbReference>
<feature type="coiled-coil region" evidence="1">
    <location>
        <begin position="433"/>
        <end position="482"/>
    </location>
</feature>
<accession>E1ZL42</accession>
<feature type="region of interest" description="Disordered" evidence="2">
    <location>
        <begin position="298"/>
        <end position="343"/>
    </location>
</feature>
<sequence length="961" mass="96736">MGGPLAAHGGNLAAAAAAAGLPPLPSAAAGQLEFLLHQELQQQHHHQQKQQQLLQQASNNAGNGDFLSLTQTLAAAGLLGLPPFSASGGAPAAGSSLSALQNLGGLPALGAFDALSSLQALHSMNALQGLSSLGALPGSLGLPGGAALPAAAQWQPSLSALQQQVAAQQAAAAAAGARAGGGGAGASVDAERERRDQELLQQLQRMNDACAGISQSAAGQAPGSAPVAPAAAPASAAPATRGSGGSATAATAPRMPSQPAAAAAAAAAGPPPVFDFEALLQAQQKAVQQVAQAAGAAGSSQPAPFALPPSTQQAVQKKKKAKAAGGRARPQRRKAAGGKAAAPELPPDVAAALAACDPATAAALPPLPSPALPGAVGAAAASLPPPALGQLEGQQQAALLLSSGDAGAGGQTDSGDEAAGMEGVEGGEGDARLAEARRKNREAQQRFRERQRAAVREAEVKYEQVLDQVGRLRLENIELEQRNRVMMAALGVRDSMLLAFSLGQCSGAASDSRGGAAAAAHGAGMAALDTATAPAGEQKSAPAAALAEAGARGGGGQGVDARGASAAAAAPGAGADAGSPSAAAAAALVVAGVLGRSPRFAGTARSGSEVIEEVEPASHGMLDEPVALRTARELATPEDYTAYYQQSQVEMKFALQMCREGGMAEEDKKAVEGTHRLMQDVWQQSMRLFPNHVKTFMRDLSAPDGTEGERWEALAAKVELSEVDLHLLFRGYRRFLKQSSRIAQDRQHLQGQLQQALAAHERLLAAGAAWPRQLTMHAQAAAALEVLDVAQGLDSLAEHEFHLIMDFGLLHSNVLGQFQMAMINAEAAPFVPNFLEIARRELRLAAESGRLISSGGASLTFKEIEKLAPGEEQEEEEEEEEEELQAPAGAPAAVAGPSDRAAAEALVREAVAGIRRDAAAPGTQACSAHKGGEGSAGSCGGPASSLPAAAPAVIAAAAACT</sequence>
<feature type="region of interest" description="Disordered" evidence="2">
    <location>
        <begin position="533"/>
        <end position="562"/>
    </location>
</feature>
<feature type="region of interest" description="Disordered" evidence="2">
    <location>
        <begin position="404"/>
        <end position="430"/>
    </location>
</feature>
<feature type="region of interest" description="Disordered" evidence="2">
    <location>
        <begin position="863"/>
        <end position="899"/>
    </location>
</feature>
<feature type="compositionally biased region" description="Acidic residues" evidence="2">
    <location>
        <begin position="871"/>
        <end position="884"/>
    </location>
</feature>
<dbReference type="RefSeq" id="XP_005845598.1">
    <property type="nucleotide sequence ID" value="XM_005845536.1"/>
</dbReference>
<reference evidence="4 5" key="1">
    <citation type="journal article" date="2010" name="Plant Cell">
        <title>The Chlorella variabilis NC64A genome reveals adaptation to photosymbiosis, coevolution with viruses, and cryptic sex.</title>
        <authorList>
            <person name="Blanc G."/>
            <person name="Duncan G."/>
            <person name="Agarkova I."/>
            <person name="Borodovsky M."/>
            <person name="Gurnon J."/>
            <person name="Kuo A."/>
            <person name="Lindquist E."/>
            <person name="Lucas S."/>
            <person name="Pangilinan J."/>
            <person name="Polle J."/>
            <person name="Salamov A."/>
            <person name="Terry A."/>
            <person name="Yamada T."/>
            <person name="Dunigan D.D."/>
            <person name="Grigoriev I.V."/>
            <person name="Claverie J.M."/>
            <person name="Van Etten J.L."/>
        </authorList>
    </citation>
    <scope>NUCLEOTIDE SEQUENCE [LARGE SCALE GENOMIC DNA]</scope>
    <source>
        <strain evidence="4 5">NC64A</strain>
    </source>
</reference>
<dbReference type="GeneID" id="17352899"/>
<name>E1ZL42_CHLVA</name>
<dbReference type="InterPro" id="IPR004827">
    <property type="entry name" value="bZIP"/>
</dbReference>
<evidence type="ECO:0000259" key="3">
    <source>
        <dbReference type="PROSITE" id="PS00036"/>
    </source>
</evidence>
<feature type="domain" description="BZIP" evidence="3">
    <location>
        <begin position="437"/>
        <end position="450"/>
    </location>
</feature>
<feature type="region of interest" description="Disordered" evidence="2">
    <location>
        <begin position="924"/>
        <end position="944"/>
    </location>
</feature>
<dbReference type="Proteomes" id="UP000008141">
    <property type="component" value="Unassembled WGS sequence"/>
</dbReference>
<keyword evidence="1" id="KW-0175">Coiled coil</keyword>
<dbReference type="KEGG" id="cvr:CHLNCDRAFT_136809"/>
<dbReference type="OrthoDB" id="515737at2759"/>
<dbReference type="InParanoid" id="E1ZL42"/>
<dbReference type="STRING" id="554065.E1ZL42"/>